<dbReference type="Proteomes" id="UP000611554">
    <property type="component" value="Unassembled WGS sequence"/>
</dbReference>
<feature type="domain" description="HTH cro/C1-type" evidence="1">
    <location>
        <begin position="11"/>
        <end position="71"/>
    </location>
</feature>
<dbReference type="EMBL" id="BMQJ01000017">
    <property type="protein sequence ID" value="GGQ20704.1"/>
    <property type="molecule type" value="Genomic_DNA"/>
</dbReference>
<sequence length="167" mass="18075">MKIEEVIGANVAFLREDRGMSQAQLGEALGSYLGKPWSRQAVSAAEKGRRAFTAAELVSLALALGTSLPGLLLPMEEIPEEDGLLPGEVSVTQEQYERTLFEHGETSGSPAIRTLALDRVKNLIDAYEEVIGLTTKIRGAARASKVLLEGAEQTLREEDRGEHQEAS</sequence>
<reference evidence="3" key="1">
    <citation type="journal article" date="2019" name="Int. J. Syst. Evol. Microbiol.">
        <title>The Global Catalogue of Microorganisms (GCM) 10K type strain sequencing project: providing services to taxonomists for standard genome sequencing and annotation.</title>
        <authorList>
            <consortium name="The Broad Institute Genomics Platform"/>
            <consortium name="The Broad Institute Genome Sequencing Center for Infectious Disease"/>
            <person name="Wu L."/>
            <person name="Ma J."/>
        </authorList>
    </citation>
    <scope>NUCLEOTIDE SEQUENCE [LARGE SCALE GENOMIC DNA]</scope>
    <source>
        <strain evidence="3">JCM 3115</strain>
    </source>
</reference>
<comment type="caution">
    <text evidence="2">The sequence shown here is derived from an EMBL/GenBank/DDBJ whole genome shotgun (WGS) entry which is preliminary data.</text>
</comment>
<name>A0ABQ2R9K6_9ACTN</name>
<dbReference type="RefSeq" id="WP_189249695.1">
    <property type="nucleotide sequence ID" value="NZ_BMQJ01000017.1"/>
</dbReference>
<dbReference type="Pfam" id="PF01381">
    <property type="entry name" value="HTH_3"/>
    <property type="match status" value="1"/>
</dbReference>
<protein>
    <recommendedName>
        <fullName evidence="1">HTH cro/C1-type domain-containing protein</fullName>
    </recommendedName>
</protein>
<dbReference type="SMART" id="SM00530">
    <property type="entry name" value="HTH_XRE"/>
    <property type="match status" value="1"/>
</dbReference>
<accession>A0ABQ2R9K6</accession>
<dbReference type="CDD" id="cd00093">
    <property type="entry name" value="HTH_XRE"/>
    <property type="match status" value="1"/>
</dbReference>
<dbReference type="InterPro" id="IPR010982">
    <property type="entry name" value="Lambda_DNA-bd_dom_sf"/>
</dbReference>
<organism evidence="2 3">
    <name type="scientific">Streptosporangium pseudovulgare</name>
    <dbReference type="NCBI Taxonomy" id="35765"/>
    <lineage>
        <taxon>Bacteria</taxon>
        <taxon>Bacillati</taxon>
        <taxon>Actinomycetota</taxon>
        <taxon>Actinomycetes</taxon>
        <taxon>Streptosporangiales</taxon>
        <taxon>Streptosporangiaceae</taxon>
        <taxon>Streptosporangium</taxon>
    </lineage>
</organism>
<gene>
    <name evidence="2" type="ORF">GCM10010140_58710</name>
</gene>
<evidence type="ECO:0000259" key="1">
    <source>
        <dbReference type="PROSITE" id="PS50943"/>
    </source>
</evidence>
<keyword evidence="3" id="KW-1185">Reference proteome</keyword>
<evidence type="ECO:0000313" key="2">
    <source>
        <dbReference type="EMBL" id="GGQ20704.1"/>
    </source>
</evidence>
<proteinExistence type="predicted"/>
<dbReference type="InterPro" id="IPR001387">
    <property type="entry name" value="Cro/C1-type_HTH"/>
</dbReference>
<dbReference type="PROSITE" id="PS50943">
    <property type="entry name" value="HTH_CROC1"/>
    <property type="match status" value="1"/>
</dbReference>
<dbReference type="SUPFAM" id="SSF47413">
    <property type="entry name" value="lambda repressor-like DNA-binding domains"/>
    <property type="match status" value="1"/>
</dbReference>
<evidence type="ECO:0000313" key="3">
    <source>
        <dbReference type="Proteomes" id="UP000611554"/>
    </source>
</evidence>
<dbReference type="Gene3D" id="1.10.260.40">
    <property type="entry name" value="lambda repressor-like DNA-binding domains"/>
    <property type="match status" value="1"/>
</dbReference>